<dbReference type="AlphaFoldDB" id="A0AB39KW34"/>
<gene>
    <name evidence="1" type="ORF">ABOZ73_06215</name>
</gene>
<reference evidence="1" key="1">
    <citation type="submission" date="2024-06" db="EMBL/GenBank/DDBJ databases">
        <title>Caulobacter inopinatus, sp. nov.</title>
        <authorList>
            <person name="Donachie S.P."/>
        </authorList>
    </citation>
    <scope>NUCLEOTIDE SEQUENCE</scope>
    <source>
        <strain evidence="1">73W</strain>
    </source>
</reference>
<sequence>MSALGKFGSGGGDRSARGLRALQKTASTSRVLNLPAVEAQSGTRPEYLESPLFRSRVLNTALIIKHRLRPDDSYLFDDARATATKIIIPFERTDLGLGGQSVFVGQRGWTDILREACRDVPDLSGDLRVLRVIDALPSLDPFLLRENLRRHGHRVAPCYFAISQADMEQMQSFVGGQISELTRLAYDGKTSSNETGSLVKALLSTDVDERLEPLRRTLVLEGESFREGVFSWKGVLYYKWMFSVLEPQLRMVVRELGELVASRVPDPDTANHIDTIRKRLQRAILLQKRDVQRTLEVYNDAFRDLTINGKAHAFRAFLLSAPELFLSLGEKIGAISHISSFWRYRFPAGRPPVAPVDEVYDILNDFEASLQRQES</sequence>
<protein>
    <submittedName>
        <fullName evidence="1">Uncharacterized protein</fullName>
    </submittedName>
</protein>
<proteinExistence type="predicted"/>
<dbReference type="RefSeq" id="WP_369061603.1">
    <property type="nucleotide sequence ID" value="NZ_CP158375.1"/>
</dbReference>
<evidence type="ECO:0000313" key="1">
    <source>
        <dbReference type="EMBL" id="XDO98011.1"/>
    </source>
</evidence>
<name>A0AB39KW34_9CAUL</name>
<organism evidence="1">
    <name type="scientific">Caulobacter sp. 73W</name>
    <dbReference type="NCBI Taxonomy" id="3161137"/>
    <lineage>
        <taxon>Bacteria</taxon>
        <taxon>Pseudomonadati</taxon>
        <taxon>Pseudomonadota</taxon>
        <taxon>Alphaproteobacteria</taxon>
        <taxon>Caulobacterales</taxon>
        <taxon>Caulobacteraceae</taxon>
        <taxon>Caulobacter</taxon>
    </lineage>
</organism>
<accession>A0AB39KW34</accession>
<dbReference type="EMBL" id="CP158375">
    <property type="protein sequence ID" value="XDO98011.1"/>
    <property type="molecule type" value="Genomic_DNA"/>
</dbReference>